<reference evidence="2" key="1">
    <citation type="submission" date="2021-12" db="EMBL/GenBank/DDBJ databases">
        <authorList>
            <person name="King R."/>
        </authorList>
    </citation>
    <scope>NUCLEOTIDE SEQUENCE</scope>
</reference>
<evidence type="ECO:0000313" key="2">
    <source>
        <dbReference type="EMBL" id="CAG9787751.1"/>
    </source>
</evidence>
<evidence type="ECO:0000313" key="3">
    <source>
        <dbReference type="Proteomes" id="UP001153714"/>
    </source>
</evidence>
<dbReference type="EMBL" id="OU893349">
    <property type="protein sequence ID" value="CAG9787751.1"/>
    <property type="molecule type" value="Genomic_DNA"/>
</dbReference>
<evidence type="ECO:0000256" key="1">
    <source>
        <dbReference type="SAM" id="Coils"/>
    </source>
</evidence>
<dbReference type="AlphaFoldDB" id="A0A9N9R1L0"/>
<reference evidence="2" key="2">
    <citation type="submission" date="2022-10" db="EMBL/GenBank/DDBJ databases">
        <authorList>
            <consortium name="ENA_rothamsted_submissions"/>
            <consortium name="culmorum"/>
            <person name="King R."/>
        </authorList>
    </citation>
    <scope>NUCLEOTIDE SEQUENCE</scope>
</reference>
<dbReference type="OrthoDB" id="7440726at2759"/>
<proteinExistence type="predicted"/>
<sequence length="252" mass="29673">MGKIKFILFIYHEEYLLNDDNAGINGELKQSKFKTEKMFSPEEQQIEICLLKSNLEKIGDDLLVQNSALPALDAENEQKYRETMTALQVARSLNAERERLNLENVKLTAKRMQLKRQCEDITKELETARENRNRLTDLLKQDEKYIDQLIGNYEDSLRKKADRFRETSSFYNEDLMRLEIEKVNNTINELQADKTNREKVVENLKVKLNSLEPDVPEDLLKILGKIELEEKIIEIAKKYEALCDRQKQLFQK</sequence>
<name>A0A9N9R1L0_9NEOP</name>
<dbReference type="Proteomes" id="UP001153714">
    <property type="component" value="Chromosome 18"/>
</dbReference>
<keyword evidence="3" id="KW-1185">Reference proteome</keyword>
<keyword evidence="1" id="KW-0175">Coiled coil</keyword>
<organism evidence="2 3">
    <name type="scientific">Diatraea saccharalis</name>
    <name type="common">sugarcane borer</name>
    <dbReference type="NCBI Taxonomy" id="40085"/>
    <lineage>
        <taxon>Eukaryota</taxon>
        <taxon>Metazoa</taxon>
        <taxon>Ecdysozoa</taxon>
        <taxon>Arthropoda</taxon>
        <taxon>Hexapoda</taxon>
        <taxon>Insecta</taxon>
        <taxon>Pterygota</taxon>
        <taxon>Neoptera</taxon>
        <taxon>Endopterygota</taxon>
        <taxon>Lepidoptera</taxon>
        <taxon>Glossata</taxon>
        <taxon>Ditrysia</taxon>
        <taxon>Pyraloidea</taxon>
        <taxon>Crambidae</taxon>
        <taxon>Crambinae</taxon>
        <taxon>Diatraea</taxon>
    </lineage>
</organism>
<feature type="coiled-coil region" evidence="1">
    <location>
        <begin position="173"/>
        <end position="207"/>
    </location>
</feature>
<accession>A0A9N9R1L0</accession>
<protein>
    <submittedName>
        <fullName evidence="2">Uncharacterized protein</fullName>
    </submittedName>
</protein>
<gene>
    <name evidence="2" type="ORF">DIATSA_LOCUS5613</name>
</gene>
<feature type="coiled-coil region" evidence="1">
    <location>
        <begin position="90"/>
        <end position="145"/>
    </location>
</feature>